<feature type="compositionally biased region" description="Basic and acidic residues" evidence="2">
    <location>
        <begin position="294"/>
        <end position="313"/>
    </location>
</feature>
<evidence type="ECO:0000313" key="4">
    <source>
        <dbReference type="Proteomes" id="UP000230233"/>
    </source>
</evidence>
<name>A0A2G5U437_9PELO</name>
<dbReference type="OrthoDB" id="5862942at2759"/>
<feature type="coiled-coil region" evidence="1">
    <location>
        <begin position="219"/>
        <end position="283"/>
    </location>
</feature>
<evidence type="ECO:0000256" key="2">
    <source>
        <dbReference type="SAM" id="MobiDB-lite"/>
    </source>
</evidence>
<organism evidence="3 4">
    <name type="scientific">Caenorhabditis nigoni</name>
    <dbReference type="NCBI Taxonomy" id="1611254"/>
    <lineage>
        <taxon>Eukaryota</taxon>
        <taxon>Metazoa</taxon>
        <taxon>Ecdysozoa</taxon>
        <taxon>Nematoda</taxon>
        <taxon>Chromadorea</taxon>
        <taxon>Rhabditida</taxon>
        <taxon>Rhabditina</taxon>
        <taxon>Rhabditomorpha</taxon>
        <taxon>Rhabditoidea</taxon>
        <taxon>Rhabditidae</taxon>
        <taxon>Peloderinae</taxon>
        <taxon>Caenorhabditis</taxon>
    </lineage>
</organism>
<accession>A0A2G5U437</accession>
<gene>
    <name evidence="3" type="primary">Cni-B0035.15</name>
    <name evidence="3" type="synonym">Cnig_chr_IV.g13990</name>
    <name evidence="3" type="ORF">B9Z55_013990</name>
</gene>
<dbReference type="PANTHER" id="PTHR13338:SF4">
    <property type="entry name" value="NADH DEHYDROGENASE [UBIQUINONE] 1 ALPHA SUBCOMPLEX ASSEMBLY FACTOR 4"/>
    <property type="match status" value="1"/>
</dbReference>
<evidence type="ECO:0000256" key="1">
    <source>
        <dbReference type="SAM" id="Coils"/>
    </source>
</evidence>
<dbReference type="Proteomes" id="UP000230233">
    <property type="component" value="Chromosome IV"/>
</dbReference>
<keyword evidence="1" id="KW-0175">Coiled coil</keyword>
<keyword evidence="4" id="KW-1185">Reference proteome</keyword>
<dbReference type="AlphaFoldDB" id="A0A2G5U437"/>
<dbReference type="Pfam" id="PF06784">
    <property type="entry name" value="UPF0240"/>
    <property type="match status" value="1"/>
</dbReference>
<evidence type="ECO:0000313" key="3">
    <source>
        <dbReference type="EMBL" id="PIC34289.1"/>
    </source>
</evidence>
<dbReference type="EMBL" id="PDUG01000004">
    <property type="protein sequence ID" value="PIC34289.1"/>
    <property type="molecule type" value="Genomic_DNA"/>
</dbReference>
<feature type="region of interest" description="Disordered" evidence="2">
    <location>
        <begin position="289"/>
        <end position="313"/>
    </location>
</feature>
<feature type="coiled-coil region" evidence="1">
    <location>
        <begin position="76"/>
        <end position="103"/>
    </location>
</feature>
<dbReference type="STRING" id="1611254.A0A2G5U437"/>
<protein>
    <submittedName>
        <fullName evidence="3">Uncharacterized protein</fullName>
    </submittedName>
</protein>
<dbReference type="GO" id="GO:0032981">
    <property type="term" value="P:mitochondrial respiratory chain complex I assembly"/>
    <property type="evidence" value="ECO:0007669"/>
    <property type="project" value="InterPro"/>
</dbReference>
<proteinExistence type="predicted"/>
<dbReference type="PANTHER" id="PTHR13338">
    <property type="entry name" value="UPF0240 PROTEIN"/>
    <property type="match status" value="1"/>
</dbReference>
<sequence length="313" mass="36897">MQNWDEPFGISSGSSKCMFAVLQEEIFLQDMKRLWNKIGSGVKNANHLKKSIEEVSKIEKGETKVVPPKYPTEKIRKVSENVKKELETKNEHLVENMNKMNITSTDPVERWTSTKDLPTRESEFLHRNDPMWEYGFYEPPVERIPKDKLMFREALEYLRCRQELLSETSSEPQRKQAAQLMSDHVVTARVNSETLDDIYEYFRPFERKDKQKVVNRHALAELQDHLQGHSDERKILDEAQDVGKKLRQISDNAKFLDEYQRLEDQEKEKVREAIAQLRQEEHERLNTRLGQIGEMEKSAQEALKKAVEEKKHK</sequence>
<comment type="caution">
    <text evidence="3">The sequence shown here is derived from an EMBL/GenBank/DDBJ whole genome shotgun (WGS) entry which is preliminary data.</text>
</comment>
<reference evidence="4" key="1">
    <citation type="submission" date="2017-10" db="EMBL/GenBank/DDBJ databases">
        <title>Rapid genome shrinkage in a self-fertile nematode reveals novel sperm competition proteins.</title>
        <authorList>
            <person name="Yin D."/>
            <person name="Schwarz E.M."/>
            <person name="Thomas C.G."/>
            <person name="Felde R.L."/>
            <person name="Korf I.F."/>
            <person name="Cutter A.D."/>
            <person name="Schartner C.M."/>
            <person name="Ralston E.J."/>
            <person name="Meyer B.J."/>
            <person name="Haag E.S."/>
        </authorList>
    </citation>
    <scope>NUCLEOTIDE SEQUENCE [LARGE SCALE GENOMIC DNA]</scope>
    <source>
        <strain evidence="4">JU1422</strain>
    </source>
</reference>
<dbReference type="InterPro" id="IPR009622">
    <property type="entry name" value="NDUFAF4"/>
</dbReference>
<dbReference type="GO" id="GO:0005739">
    <property type="term" value="C:mitochondrion"/>
    <property type="evidence" value="ECO:0007669"/>
    <property type="project" value="TreeGrafter"/>
</dbReference>